<feature type="signal peptide" evidence="8">
    <location>
        <begin position="1"/>
        <end position="17"/>
    </location>
</feature>
<evidence type="ECO:0000256" key="1">
    <source>
        <dbReference type="ARBA" id="ARBA00004613"/>
    </source>
</evidence>
<dbReference type="InterPro" id="IPR045333">
    <property type="entry name" value="ARMET-like"/>
</dbReference>
<evidence type="ECO:0000313" key="12">
    <source>
        <dbReference type="Proteomes" id="UP001165085"/>
    </source>
</evidence>
<evidence type="ECO:0000256" key="8">
    <source>
        <dbReference type="SAM" id="SignalP"/>
    </source>
</evidence>
<comment type="subcellular location">
    <subcellularLocation>
        <location evidence="1">Secreted</location>
    </subcellularLocation>
</comment>
<dbReference type="EMBL" id="BRXY01000151">
    <property type="protein sequence ID" value="GMH71717.1"/>
    <property type="molecule type" value="Genomic_DNA"/>
</dbReference>
<proteinExistence type="inferred from homology"/>
<evidence type="ECO:0000256" key="7">
    <source>
        <dbReference type="ARBA" id="ARBA00032923"/>
    </source>
</evidence>
<dbReference type="InterPro" id="IPR036361">
    <property type="entry name" value="SAP_dom_sf"/>
</dbReference>
<evidence type="ECO:0000259" key="10">
    <source>
        <dbReference type="Pfam" id="PF20145"/>
    </source>
</evidence>
<dbReference type="Gene3D" id="1.10.720.30">
    <property type="entry name" value="SAP domain"/>
    <property type="match status" value="1"/>
</dbReference>
<feature type="domain" description="ARMET C-terminal" evidence="9">
    <location>
        <begin position="117"/>
        <end position="153"/>
    </location>
</feature>
<evidence type="ECO:0000256" key="3">
    <source>
        <dbReference type="ARBA" id="ARBA00014267"/>
    </source>
</evidence>
<dbReference type="Pfam" id="PF10208">
    <property type="entry name" value="ARMET_C"/>
    <property type="match status" value="1"/>
</dbReference>
<dbReference type="PANTHER" id="PTHR12990">
    <property type="entry name" value="ARMET-LIKE PROTEIN"/>
    <property type="match status" value="1"/>
</dbReference>
<keyword evidence="5 8" id="KW-0732">Signal</keyword>
<gene>
    <name evidence="11" type="ORF">TrST_g6798</name>
</gene>
<protein>
    <recommendedName>
        <fullName evidence="3">Mesencephalic astrocyte-derived neurotrophic factor homolog</fullName>
    </recommendedName>
    <alternativeName>
        <fullName evidence="7">MANF/CDNF-like protein</fullName>
    </alternativeName>
</protein>
<dbReference type="AlphaFoldDB" id="A0A9W7EAC9"/>
<accession>A0A9W7EAC9</accession>
<evidence type="ECO:0000259" key="9">
    <source>
        <dbReference type="Pfam" id="PF10208"/>
    </source>
</evidence>
<name>A0A9W7EAC9_9STRA</name>
<dbReference type="SUPFAM" id="SSF68906">
    <property type="entry name" value="SAP domain"/>
    <property type="match status" value="1"/>
</dbReference>
<dbReference type="InterPro" id="IPR019345">
    <property type="entry name" value="ARMET_C"/>
</dbReference>
<feature type="chain" id="PRO_5040993335" description="Mesencephalic astrocyte-derived neurotrophic factor homolog" evidence="8">
    <location>
        <begin position="18"/>
        <end position="159"/>
    </location>
</feature>
<reference evidence="12" key="1">
    <citation type="journal article" date="2023" name="Commun. Biol.">
        <title>Genome analysis of Parmales, the sister group of diatoms, reveals the evolutionary specialization of diatoms from phago-mixotrophs to photoautotrophs.</title>
        <authorList>
            <person name="Ban H."/>
            <person name="Sato S."/>
            <person name="Yoshikawa S."/>
            <person name="Yamada K."/>
            <person name="Nakamura Y."/>
            <person name="Ichinomiya M."/>
            <person name="Sato N."/>
            <person name="Blanc-Mathieu R."/>
            <person name="Endo H."/>
            <person name="Kuwata A."/>
            <person name="Ogata H."/>
        </authorList>
    </citation>
    <scope>NUCLEOTIDE SEQUENCE [LARGE SCALE GENOMIC DNA]</scope>
    <source>
        <strain evidence="12">NIES 3701</strain>
    </source>
</reference>
<dbReference type="Pfam" id="PF20145">
    <property type="entry name" value="ARMET_N"/>
    <property type="match status" value="1"/>
</dbReference>
<evidence type="ECO:0000256" key="2">
    <source>
        <dbReference type="ARBA" id="ARBA00005617"/>
    </source>
</evidence>
<evidence type="ECO:0000313" key="11">
    <source>
        <dbReference type="EMBL" id="GMH71717.1"/>
    </source>
</evidence>
<comment type="caution">
    <text evidence="11">The sequence shown here is derived from an EMBL/GenBank/DDBJ whole genome shotgun (WGS) entry which is preliminary data.</text>
</comment>
<sequence length="159" mass="18223">MLRTLLLLLLLLPSTLSADCEVCTKVIDDVRLSLGDRKTWKSKPAVEAALEKYCKKKELGVREKKICYYLTPIKRDVAQPFSLGLPSDKVCKRLEKVNPEVCSVRFPVKTSNMEKKDYSKLRVKQLKSILADRGVECKGCAEKEEFVKRVMETDHMEEL</sequence>
<dbReference type="InterPro" id="IPR045332">
    <property type="entry name" value="ARMET_N"/>
</dbReference>
<feature type="domain" description="ARMET N-terminal" evidence="10">
    <location>
        <begin position="19"/>
        <end position="107"/>
    </location>
</feature>
<evidence type="ECO:0000256" key="4">
    <source>
        <dbReference type="ARBA" id="ARBA00022525"/>
    </source>
</evidence>
<dbReference type="GO" id="GO:0005576">
    <property type="term" value="C:extracellular region"/>
    <property type="evidence" value="ECO:0007669"/>
    <property type="project" value="UniProtKB-SubCell"/>
</dbReference>
<dbReference type="Proteomes" id="UP001165085">
    <property type="component" value="Unassembled WGS sequence"/>
</dbReference>
<dbReference type="PANTHER" id="PTHR12990:SF5">
    <property type="entry name" value="MESENCEPHALIC ASTROCYTE-DERIVED NEUROTROPHIC FACTOR HOMOLOG"/>
    <property type="match status" value="1"/>
</dbReference>
<organism evidence="11 12">
    <name type="scientific">Triparma strigata</name>
    <dbReference type="NCBI Taxonomy" id="1606541"/>
    <lineage>
        <taxon>Eukaryota</taxon>
        <taxon>Sar</taxon>
        <taxon>Stramenopiles</taxon>
        <taxon>Ochrophyta</taxon>
        <taxon>Bolidophyceae</taxon>
        <taxon>Parmales</taxon>
        <taxon>Triparmaceae</taxon>
        <taxon>Triparma</taxon>
    </lineage>
</organism>
<keyword evidence="12" id="KW-1185">Reference proteome</keyword>
<keyword evidence="4" id="KW-0964">Secreted</keyword>
<dbReference type="Gene3D" id="1.10.225.10">
    <property type="entry name" value="Saposin-like"/>
    <property type="match status" value="1"/>
</dbReference>
<keyword evidence="6" id="KW-1015">Disulfide bond</keyword>
<evidence type="ECO:0000256" key="5">
    <source>
        <dbReference type="ARBA" id="ARBA00022729"/>
    </source>
</evidence>
<comment type="similarity">
    <text evidence="2">Belongs to the ARMET family.</text>
</comment>
<evidence type="ECO:0000256" key="6">
    <source>
        <dbReference type="ARBA" id="ARBA00023157"/>
    </source>
</evidence>
<dbReference type="OrthoDB" id="5597848at2759"/>